<dbReference type="Pfam" id="PF00583">
    <property type="entry name" value="Acetyltransf_1"/>
    <property type="match status" value="1"/>
</dbReference>
<proteinExistence type="predicted"/>
<evidence type="ECO:0000313" key="3">
    <source>
        <dbReference type="Proteomes" id="UP001501791"/>
    </source>
</evidence>
<accession>A0ABP4NCD2</accession>
<protein>
    <submittedName>
        <fullName evidence="2">GNAT family N-acetyltransferase</fullName>
    </submittedName>
</protein>
<dbReference type="InterPro" id="IPR016181">
    <property type="entry name" value="Acyl_CoA_acyltransferase"/>
</dbReference>
<dbReference type="Proteomes" id="UP001501791">
    <property type="component" value="Unassembled WGS sequence"/>
</dbReference>
<evidence type="ECO:0000313" key="2">
    <source>
        <dbReference type="EMBL" id="GAA1559127.1"/>
    </source>
</evidence>
<gene>
    <name evidence="2" type="ORF">GCM10009691_36400</name>
</gene>
<dbReference type="EMBL" id="BAAALY010000018">
    <property type="protein sequence ID" value="GAA1559127.1"/>
    <property type="molecule type" value="Genomic_DNA"/>
</dbReference>
<feature type="domain" description="N-acetyltransferase" evidence="1">
    <location>
        <begin position="7"/>
        <end position="161"/>
    </location>
</feature>
<dbReference type="PROSITE" id="PS51186">
    <property type="entry name" value="GNAT"/>
    <property type="match status" value="1"/>
</dbReference>
<name>A0ABP4NCD2_9MICO</name>
<evidence type="ECO:0000259" key="1">
    <source>
        <dbReference type="PROSITE" id="PS51186"/>
    </source>
</evidence>
<dbReference type="Gene3D" id="3.40.630.30">
    <property type="match status" value="1"/>
</dbReference>
<dbReference type="SUPFAM" id="SSF55729">
    <property type="entry name" value="Acyl-CoA N-acyltransferases (Nat)"/>
    <property type="match status" value="1"/>
</dbReference>
<keyword evidence="3" id="KW-1185">Reference proteome</keyword>
<dbReference type="RefSeq" id="WP_346037120.1">
    <property type="nucleotide sequence ID" value="NZ_BAAALY010000018.1"/>
</dbReference>
<reference evidence="3" key="1">
    <citation type="journal article" date="2019" name="Int. J. Syst. Evol. Microbiol.">
        <title>The Global Catalogue of Microorganisms (GCM) 10K type strain sequencing project: providing services to taxonomists for standard genome sequencing and annotation.</title>
        <authorList>
            <consortium name="The Broad Institute Genomics Platform"/>
            <consortium name="The Broad Institute Genome Sequencing Center for Infectious Disease"/>
            <person name="Wu L."/>
            <person name="Ma J."/>
        </authorList>
    </citation>
    <scope>NUCLEOTIDE SEQUENCE [LARGE SCALE GENOMIC DNA]</scope>
    <source>
        <strain evidence="3">JCM 13319</strain>
    </source>
</reference>
<sequence length="170" mass="18797">MSRESEYTLKPFTGCDAAEVAVLQRCCWVPEAVLNDTLNIPALHESVDDVLRWPESWETLCLRNGGRLVGAVRGQTTRDGSWEIGRLMVAPDLASQGLGRWLLRAGERLAPDETTRFVLFTGVKSERNIRIYQQAGYEICEPPSTNSEHIAGTVFLARPAPRPRAAASST</sequence>
<dbReference type="InterPro" id="IPR000182">
    <property type="entry name" value="GNAT_dom"/>
</dbReference>
<comment type="caution">
    <text evidence="2">The sequence shown here is derived from an EMBL/GenBank/DDBJ whole genome shotgun (WGS) entry which is preliminary data.</text>
</comment>
<organism evidence="2 3">
    <name type="scientific">Brevibacterium picturae</name>
    <dbReference type="NCBI Taxonomy" id="260553"/>
    <lineage>
        <taxon>Bacteria</taxon>
        <taxon>Bacillati</taxon>
        <taxon>Actinomycetota</taxon>
        <taxon>Actinomycetes</taxon>
        <taxon>Micrococcales</taxon>
        <taxon>Brevibacteriaceae</taxon>
        <taxon>Brevibacterium</taxon>
    </lineage>
</organism>
<dbReference type="CDD" id="cd04301">
    <property type="entry name" value="NAT_SF"/>
    <property type="match status" value="1"/>
</dbReference>